<dbReference type="GO" id="GO:0006412">
    <property type="term" value="P:translation"/>
    <property type="evidence" value="ECO:0007669"/>
    <property type="project" value="TreeGrafter"/>
</dbReference>
<dbReference type="InterPro" id="IPR030378">
    <property type="entry name" value="G_CP_dom"/>
</dbReference>
<comment type="similarity">
    <text evidence="3">Belongs to the TRAFAC class YlqF/YawG GTPase family. MTG1 subfamily.</text>
</comment>
<dbReference type="NCBIfam" id="TIGR03596">
    <property type="entry name" value="GTPase_YlqF"/>
    <property type="match status" value="1"/>
</dbReference>
<dbReference type="GO" id="GO:0003924">
    <property type="term" value="F:GTPase activity"/>
    <property type="evidence" value="ECO:0007669"/>
    <property type="project" value="TreeGrafter"/>
</dbReference>
<dbReference type="InterPro" id="IPR019991">
    <property type="entry name" value="GTP-bd_ribosome_bgen"/>
</dbReference>
<dbReference type="InterPro" id="IPR006073">
    <property type="entry name" value="GTP-bd"/>
</dbReference>
<dbReference type="InterPro" id="IPR023179">
    <property type="entry name" value="GTP-bd_ortho_bundle_sf"/>
</dbReference>
<evidence type="ECO:0000313" key="7">
    <source>
        <dbReference type="Proteomes" id="UP000516361"/>
    </source>
</evidence>
<protein>
    <recommendedName>
        <fullName evidence="3">Ribosome biogenesis GTPase A</fullName>
    </recommendedName>
</protein>
<feature type="binding site" evidence="4">
    <location>
        <begin position="117"/>
        <end position="122"/>
    </location>
    <ligand>
        <name>GTP</name>
        <dbReference type="ChEBI" id="CHEBI:37565"/>
    </ligand>
</feature>
<evidence type="ECO:0000259" key="5">
    <source>
        <dbReference type="PROSITE" id="PS51721"/>
    </source>
</evidence>
<dbReference type="EMBL" id="AP018712">
    <property type="protein sequence ID" value="BBE31880.1"/>
    <property type="molecule type" value="Genomic_DNA"/>
</dbReference>
<dbReference type="Gene3D" id="1.10.1580.10">
    <property type="match status" value="1"/>
</dbReference>
<comment type="subcellular location">
    <subcellularLocation>
        <location evidence="3">Cytoplasm</location>
    </subcellularLocation>
</comment>
<dbReference type="Gene3D" id="3.40.50.300">
    <property type="entry name" value="P-loop containing nucleotide triphosphate hydrolases"/>
    <property type="match status" value="1"/>
</dbReference>
<dbReference type="FunCoup" id="A0A7G1G5L5">
    <property type="interactions" value="346"/>
</dbReference>
<dbReference type="CDD" id="cd01856">
    <property type="entry name" value="YlqF"/>
    <property type="match status" value="1"/>
</dbReference>
<dbReference type="GO" id="GO:0005525">
    <property type="term" value="F:GTP binding"/>
    <property type="evidence" value="ECO:0007669"/>
    <property type="project" value="UniProtKB-KW"/>
</dbReference>
<dbReference type="Pfam" id="PF01926">
    <property type="entry name" value="MMR_HSR1"/>
    <property type="match status" value="1"/>
</dbReference>
<dbReference type="PIRSF" id="PIRSF006230">
    <property type="entry name" value="MG442"/>
    <property type="match status" value="1"/>
</dbReference>
<sequence length="275" mass="31446">MWYPGHIAKTKRAIKDNIKAVSAVIELVDSRIPYSSRAYEYASLFRDKKKIIIFNKYDICEIEKTKKWIKIYENKGYIVKTVSLKSINIKNFLKKNIANEIPEKFNERRALVVGAPNVGKSTFINSLKGKKTTSVGNTPGITRGVQWINVDSKTKIMDTPGILFPELYNKSIAYKLILAGCLKAEDDEADDAAFFAFDYLKENNPKILENSVENGSKLENAYEFIENFAKKRNFLKKGGIGDYQRGLKTWLKEISDGKLGRITYEIPDEYEEIKV</sequence>
<evidence type="ECO:0000256" key="2">
    <source>
        <dbReference type="ARBA" id="ARBA00023134"/>
    </source>
</evidence>
<dbReference type="KEGG" id="ocy:OSSY52_20210"/>
<comment type="function">
    <text evidence="3">Required for a late step of 50S ribosomal subunit assembly. Has GTPase activity.</text>
</comment>
<feature type="domain" description="CP-type G" evidence="5">
    <location>
        <begin position="8"/>
        <end position="165"/>
    </location>
</feature>
<keyword evidence="3" id="KW-0963">Cytoplasm</keyword>
<dbReference type="InterPro" id="IPR027417">
    <property type="entry name" value="P-loop_NTPase"/>
</dbReference>
<dbReference type="PANTHER" id="PTHR45782:SF4">
    <property type="entry name" value="MITOCHONDRIAL RIBOSOME-ASSOCIATED GTPASE 1"/>
    <property type="match status" value="1"/>
</dbReference>
<feature type="binding site" evidence="4">
    <location>
        <position position="161"/>
    </location>
    <ligand>
        <name>GTP</name>
        <dbReference type="ChEBI" id="CHEBI:37565"/>
    </ligand>
</feature>
<evidence type="ECO:0000256" key="1">
    <source>
        <dbReference type="ARBA" id="ARBA00022741"/>
    </source>
</evidence>
<organism evidence="6 7">
    <name type="scientific">Tepiditoga spiralis</name>
    <dbReference type="NCBI Taxonomy" id="2108365"/>
    <lineage>
        <taxon>Bacteria</taxon>
        <taxon>Thermotogati</taxon>
        <taxon>Thermotogota</taxon>
        <taxon>Thermotogae</taxon>
        <taxon>Petrotogales</taxon>
        <taxon>Petrotogaceae</taxon>
        <taxon>Tepiditoga</taxon>
    </lineage>
</organism>
<keyword evidence="1 3" id="KW-0547">Nucleotide-binding</keyword>
<dbReference type="InParanoid" id="A0A7G1G5L5"/>
<dbReference type="PANTHER" id="PTHR45782">
    <property type="entry name" value="MITOCHONDRIAL RIBOSOME-ASSOCIATED GTPASE 1"/>
    <property type="match status" value="1"/>
</dbReference>
<evidence type="ECO:0000256" key="3">
    <source>
        <dbReference type="PIRNR" id="PIRNR006230"/>
    </source>
</evidence>
<dbReference type="SUPFAM" id="SSF52540">
    <property type="entry name" value="P-loop containing nucleoside triphosphate hydrolases"/>
    <property type="match status" value="1"/>
</dbReference>
<feature type="binding site" evidence="4">
    <location>
        <begin position="55"/>
        <end position="58"/>
    </location>
    <ligand>
        <name>GTP</name>
        <dbReference type="ChEBI" id="CHEBI:37565"/>
    </ligand>
</feature>
<dbReference type="AlphaFoldDB" id="A0A7G1G5L5"/>
<gene>
    <name evidence="6" type="primary">rbgA</name>
    <name evidence="6" type="ORF">OSSY52_20210</name>
</gene>
<reference evidence="6 7" key="1">
    <citation type="submission" date="2018-06" db="EMBL/GenBank/DDBJ databases">
        <title>Genome sequencing of Oceanotoga sp. sy52.</title>
        <authorList>
            <person name="Mori K."/>
        </authorList>
    </citation>
    <scope>NUCLEOTIDE SEQUENCE [LARGE SCALE GENOMIC DNA]</scope>
    <source>
        <strain evidence="7">sy52</strain>
    </source>
</reference>
<dbReference type="GO" id="GO:0005737">
    <property type="term" value="C:cytoplasm"/>
    <property type="evidence" value="ECO:0007669"/>
    <property type="project" value="UniProtKB-SubCell"/>
</dbReference>
<proteinExistence type="inferred from homology"/>
<dbReference type="RefSeq" id="WP_190614710.1">
    <property type="nucleotide sequence ID" value="NZ_AP018712.1"/>
</dbReference>
<evidence type="ECO:0000256" key="4">
    <source>
        <dbReference type="PIRSR" id="PIRSR006230-1"/>
    </source>
</evidence>
<name>A0A7G1G5L5_9BACT</name>
<keyword evidence="2 3" id="KW-0342">GTP-binding</keyword>
<dbReference type="InterPro" id="IPR016478">
    <property type="entry name" value="GTPase_MTG1"/>
</dbReference>
<dbReference type="PROSITE" id="PS51721">
    <property type="entry name" value="G_CP"/>
    <property type="match status" value="1"/>
</dbReference>
<evidence type="ECO:0000313" key="6">
    <source>
        <dbReference type="EMBL" id="BBE31880.1"/>
    </source>
</evidence>
<dbReference type="Proteomes" id="UP000516361">
    <property type="component" value="Chromosome"/>
</dbReference>
<keyword evidence="7" id="KW-1185">Reference proteome</keyword>
<accession>A0A7G1G5L5</accession>